<dbReference type="RefSeq" id="WP_012777692.1">
    <property type="nucleotide sequence ID" value="NC_012970.1"/>
</dbReference>
<reference evidence="3" key="1">
    <citation type="submission" date="2009-07" db="EMBL/GenBank/DDBJ databases">
        <title>Complete sequence of plasmid 1 of Methylovorus sp. SIP3-4.</title>
        <authorList>
            <consortium name="US DOE Joint Genome Institute"/>
            <person name="Lucas S."/>
            <person name="Copeland A."/>
            <person name="Lapidus A."/>
            <person name="Glavina del Rio T."/>
            <person name="Tice H."/>
            <person name="Bruce D."/>
            <person name="Goodwin L."/>
            <person name="Pitluck S."/>
            <person name="Clum A."/>
            <person name="Larimer F."/>
            <person name="Land M."/>
            <person name="Hauser L."/>
            <person name="Kyrpides N."/>
            <person name="Mikhailova N."/>
            <person name="Kayluzhnaya M."/>
            <person name="Chistoserdova L."/>
        </authorList>
    </citation>
    <scope>NUCLEOTIDE SEQUENCE [LARGE SCALE GENOMIC DNA]</scope>
    <source>
        <strain evidence="3">SIP3-4</strain>
        <plasmid evidence="3">pMsip01</plasmid>
    </source>
</reference>
<dbReference type="AlphaFoldDB" id="C6XEN7"/>
<dbReference type="EMBL" id="CP001675">
    <property type="protein sequence ID" value="ACT52094.1"/>
    <property type="molecule type" value="Genomic_DNA"/>
</dbReference>
<dbReference type="InterPro" id="IPR056469">
    <property type="entry name" value="HAB_dom"/>
</dbReference>
<gene>
    <name evidence="2" type="ordered locus">Msip34_2870</name>
</gene>
<dbReference type="OrthoDB" id="121658at2"/>
<proteinExistence type="predicted"/>
<dbReference type="Pfam" id="PF24721">
    <property type="entry name" value="HAB"/>
    <property type="match status" value="1"/>
</dbReference>
<sequence>MDHLEHIVMKTIEAANGGYCRLSKGEKLAAALILNRHDWLEGMDYSVAQALEHIGPEWVSLIPAAAKQVALATGELMRIEVRAREESILTSLDTIDLNATLVTYGESPGYRRISMVMDVQPIGKETTFRLSMGLGVQDSATLARHIKEVHQRAWLRGEPLDVKPGEIRPKWID</sequence>
<evidence type="ECO:0000313" key="2">
    <source>
        <dbReference type="EMBL" id="ACT52094.1"/>
    </source>
</evidence>
<feature type="domain" description="Half a barrel" evidence="1">
    <location>
        <begin position="96"/>
        <end position="172"/>
    </location>
</feature>
<name>C6XEN7_METGS</name>
<reference evidence="2 3" key="2">
    <citation type="journal article" date="2011" name="J. Bacteriol.">
        <title>Genomes of three methylotrophs from a single niche uncover genetic and metabolic divergence of Methylophilaceae.</title>
        <authorList>
            <person name="Lapidus A."/>
            <person name="Clum A."/>
            <person name="Labutti K."/>
            <person name="Kaluzhnaya M.G."/>
            <person name="Lim S."/>
            <person name="Beck D.A."/>
            <person name="Glavina Del Rio T."/>
            <person name="Nolan M."/>
            <person name="Mavromatis K."/>
            <person name="Huntemann M."/>
            <person name="Lucas S."/>
            <person name="Lidstrom M.E."/>
            <person name="Ivanova N."/>
            <person name="Chistoserdova L."/>
        </authorList>
    </citation>
    <scope>NUCLEOTIDE SEQUENCE [LARGE SCALE GENOMIC DNA]</scope>
    <source>
        <strain evidence="2 3">SIP3-4</strain>
        <plasmid evidence="2 3">pMsip01</plasmid>
    </source>
</reference>
<organism evidence="2 3">
    <name type="scientific">Methylovorus glucosotrophus (strain SIP3-4)</name>
    <dbReference type="NCBI Taxonomy" id="582744"/>
    <lineage>
        <taxon>Bacteria</taxon>
        <taxon>Pseudomonadati</taxon>
        <taxon>Pseudomonadota</taxon>
        <taxon>Betaproteobacteria</taxon>
        <taxon>Nitrosomonadales</taxon>
        <taxon>Methylophilaceae</taxon>
        <taxon>Methylovorus</taxon>
    </lineage>
</organism>
<geneLocation type="plasmid" evidence="2 3">
    <name>pMsip01</name>
</geneLocation>
<dbReference type="KEGG" id="mei:Msip34_2870"/>
<accession>C6XEN7</accession>
<protein>
    <recommendedName>
        <fullName evidence="1">Half a barrel domain-containing protein</fullName>
    </recommendedName>
</protein>
<evidence type="ECO:0000313" key="3">
    <source>
        <dbReference type="Proteomes" id="UP000002743"/>
    </source>
</evidence>
<keyword evidence="2" id="KW-0614">Plasmid</keyword>
<dbReference type="Proteomes" id="UP000002743">
    <property type="component" value="Plasmid pMsip01"/>
</dbReference>
<evidence type="ECO:0000259" key="1">
    <source>
        <dbReference type="Pfam" id="PF24721"/>
    </source>
</evidence>
<dbReference type="HOGENOM" id="CLU_1720857_0_0_4"/>
<keyword evidence="3" id="KW-1185">Reference proteome</keyword>